<reference evidence="1 2" key="1">
    <citation type="submission" date="2019-03" db="EMBL/GenBank/DDBJ databases">
        <title>Genomic Encyclopedia of Type Strains, Phase IV (KMG-IV): sequencing the most valuable type-strain genomes for metagenomic binning, comparative biology and taxonomic classification.</title>
        <authorList>
            <person name="Goeker M."/>
        </authorList>
    </citation>
    <scope>NUCLEOTIDE SEQUENCE [LARGE SCALE GENOMIC DNA]</scope>
    <source>
        <strain evidence="1 2">DSM 100433</strain>
    </source>
</reference>
<comment type="caution">
    <text evidence="1">The sequence shown here is derived from an EMBL/GenBank/DDBJ whole genome shotgun (WGS) entry which is preliminary data.</text>
</comment>
<name>A0A9X8Y833_9FIRM</name>
<dbReference type="AlphaFoldDB" id="A0A9X8Y833"/>
<protein>
    <submittedName>
        <fullName evidence="1">Phage virion morphogenesis protein</fullName>
    </submittedName>
</protein>
<dbReference type="Pfam" id="PF05069">
    <property type="entry name" value="Phage_tail_S"/>
    <property type="match status" value="1"/>
</dbReference>
<proteinExistence type="predicted"/>
<dbReference type="RefSeq" id="WP_132084590.1">
    <property type="nucleotide sequence ID" value="NZ_SLUK01000006.1"/>
</dbReference>
<dbReference type="EMBL" id="SLUK01000006">
    <property type="protein sequence ID" value="TCL43218.1"/>
    <property type="molecule type" value="Genomic_DNA"/>
</dbReference>
<organism evidence="1 2">
    <name type="scientific">Harryflintia acetispora</name>
    <dbReference type="NCBI Taxonomy" id="1849041"/>
    <lineage>
        <taxon>Bacteria</taxon>
        <taxon>Bacillati</taxon>
        <taxon>Bacillota</taxon>
        <taxon>Clostridia</taxon>
        <taxon>Eubacteriales</taxon>
        <taxon>Oscillospiraceae</taxon>
        <taxon>Harryflintia</taxon>
    </lineage>
</organism>
<evidence type="ECO:0000313" key="1">
    <source>
        <dbReference type="EMBL" id="TCL43218.1"/>
    </source>
</evidence>
<sequence length="167" mass="18737">MGSSIRLEGDVKGLLRRINQFAYLDKKAVSAAMAEAVRTSTVERFKKQTDPQGKRWKPSIRAQREGGVTLSDKGRLRNSIKSKSDASGFAVGTNLIYAATHQQGEKGRRITIRAKTSKGLVFRYKGRWMRKQQVKIAVKIPARPFLGLSEEDMQEIKGTVEDALRED</sequence>
<keyword evidence="2" id="KW-1185">Reference proteome</keyword>
<evidence type="ECO:0000313" key="2">
    <source>
        <dbReference type="Proteomes" id="UP000294682"/>
    </source>
</evidence>
<gene>
    <name evidence="1" type="ORF">EDD78_10678</name>
</gene>
<dbReference type="Proteomes" id="UP000294682">
    <property type="component" value="Unassembled WGS sequence"/>
</dbReference>
<accession>A0A9X8Y833</accession>
<dbReference type="InterPro" id="IPR006522">
    <property type="entry name" value="Phage_virion_morphogenesis"/>
</dbReference>